<dbReference type="SUPFAM" id="SSF51569">
    <property type="entry name" value="Aldolase"/>
    <property type="match status" value="1"/>
</dbReference>
<name>A0A518CUP3_9BACT</name>
<proteinExistence type="predicted"/>
<dbReference type="AlphaFoldDB" id="A0A518CUP3"/>
<feature type="compositionally biased region" description="Basic and acidic residues" evidence="2">
    <location>
        <begin position="1"/>
        <end position="14"/>
    </location>
</feature>
<accession>A0A518CUP3</accession>
<dbReference type="EMBL" id="CP036290">
    <property type="protein sequence ID" value="QDU82950.1"/>
    <property type="molecule type" value="Genomic_DNA"/>
</dbReference>
<dbReference type="CDD" id="cd03174">
    <property type="entry name" value="DRE_TIM_metallolyase"/>
    <property type="match status" value="1"/>
</dbReference>
<keyword evidence="1" id="KW-0464">Manganese</keyword>
<feature type="domain" description="Pyruvate carboxyltransferase" evidence="3">
    <location>
        <begin position="24"/>
        <end position="288"/>
    </location>
</feature>
<evidence type="ECO:0000313" key="4">
    <source>
        <dbReference type="EMBL" id="QDU82950.1"/>
    </source>
</evidence>
<evidence type="ECO:0000256" key="2">
    <source>
        <dbReference type="SAM" id="MobiDB-lite"/>
    </source>
</evidence>
<dbReference type="EC" id="2.3.3.13" evidence="4"/>
<dbReference type="PANTHER" id="PTHR10277">
    <property type="entry name" value="HOMOCITRATE SYNTHASE-RELATED"/>
    <property type="match status" value="1"/>
</dbReference>
<dbReference type="Proteomes" id="UP000319342">
    <property type="component" value="Chromosome"/>
</dbReference>
<keyword evidence="4" id="KW-0012">Acyltransferase</keyword>
<dbReference type="InterPro" id="IPR050073">
    <property type="entry name" value="2-IPM_HCS-like"/>
</dbReference>
<dbReference type="PANTHER" id="PTHR10277:SF9">
    <property type="entry name" value="2-ISOPROPYLMALATE SYNTHASE 1, CHLOROPLASTIC-RELATED"/>
    <property type="match status" value="1"/>
</dbReference>
<dbReference type="Pfam" id="PF00682">
    <property type="entry name" value="HMGL-like"/>
    <property type="match status" value="1"/>
</dbReference>
<evidence type="ECO:0000259" key="3">
    <source>
        <dbReference type="PROSITE" id="PS50991"/>
    </source>
</evidence>
<organism evidence="4 5">
    <name type="scientific">Rohdeia mirabilis</name>
    <dbReference type="NCBI Taxonomy" id="2528008"/>
    <lineage>
        <taxon>Bacteria</taxon>
        <taxon>Pseudomonadati</taxon>
        <taxon>Planctomycetota</taxon>
        <taxon>Planctomycetia</taxon>
        <taxon>Planctomycetia incertae sedis</taxon>
        <taxon>Rohdeia</taxon>
    </lineage>
</organism>
<dbReference type="RefSeq" id="WP_145181767.1">
    <property type="nucleotide sequence ID" value="NZ_CP036290.1"/>
</dbReference>
<protein>
    <submittedName>
        <fullName evidence="4">2-isopropylmalate synthase</fullName>
        <ecNumber evidence="4">2.3.3.13</ecNumber>
    </submittedName>
</protein>
<reference evidence="4 5" key="1">
    <citation type="submission" date="2019-02" db="EMBL/GenBank/DDBJ databases">
        <title>Deep-cultivation of Planctomycetes and their phenomic and genomic characterization uncovers novel biology.</title>
        <authorList>
            <person name="Wiegand S."/>
            <person name="Jogler M."/>
            <person name="Boedeker C."/>
            <person name="Pinto D."/>
            <person name="Vollmers J."/>
            <person name="Rivas-Marin E."/>
            <person name="Kohn T."/>
            <person name="Peeters S.H."/>
            <person name="Heuer A."/>
            <person name="Rast P."/>
            <person name="Oberbeckmann S."/>
            <person name="Bunk B."/>
            <person name="Jeske O."/>
            <person name="Meyerdierks A."/>
            <person name="Storesund J.E."/>
            <person name="Kallscheuer N."/>
            <person name="Luecker S."/>
            <person name="Lage O.M."/>
            <person name="Pohl T."/>
            <person name="Merkel B.J."/>
            <person name="Hornburger P."/>
            <person name="Mueller R.-W."/>
            <person name="Bruemmer F."/>
            <person name="Labrenz M."/>
            <person name="Spormann A.M."/>
            <person name="Op den Camp H."/>
            <person name="Overmann J."/>
            <person name="Amann R."/>
            <person name="Jetten M.S.M."/>
            <person name="Mascher T."/>
            <person name="Medema M.H."/>
            <person name="Devos D.P."/>
            <person name="Kaster A.-K."/>
            <person name="Ovreas L."/>
            <person name="Rohde M."/>
            <person name="Galperin M.Y."/>
            <person name="Jogler C."/>
        </authorList>
    </citation>
    <scope>NUCLEOTIDE SEQUENCE [LARGE SCALE GENOMIC DNA]</scope>
    <source>
        <strain evidence="4 5">Pla163</strain>
    </source>
</reference>
<dbReference type="InterPro" id="IPR000891">
    <property type="entry name" value="PYR_CT"/>
</dbReference>
<dbReference type="GO" id="GO:0003852">
    <property type="term" value="F:2-isopropylmalate synthase activity"/>
    <property type="evidence" value="ECO:0007669"/>
    <property type="project" value="UniProtKB-EC"/>
</dbReference>
<dbReference type="PROSITE" id="PS50991">
    <property type="entry name" value="PYR_CT"/>
    <property type="match status" value="1"/>
</dbReference>
<dbReference type="OrthoDB" id="9804858at2"/>
<gene>
    <name evidence="4" type="primary">leuA</name>
    <name evidence="4" type="ORF">Pla163_00450</name>
</gene>
<keyword evidence="5" id="KW-1185">Reference proteome</keyword>
<dbReference type="GO" id="GO:0009098">
    <property type="term" value="P:L-leucine biosynthetic process"/>
    <property type="evidence" value="ECO:0007669"/>
    <property type="project" value="TreeGrafter"/>
</dbReference>
<feature type="region of interest" description="Disordered" evidence="2">
    <location>
        <begin position="1"/>
        <end position="24"/>
    </location>
</feature>
<keyword evidence="4" id="KW-0808">Transferase</keyword>
<sequence>MTEVEREGLIHDWNDTQVEPPHGIEFDDETLRDGLQSPSANDPDLDQKLELLHLMDKIGITTADVGLPGAGDRARDHIERLVIETGKLKLFPNVACRTVIGDIRPTVDLAQRTGIAPVVYTFIGSSPIRMYAEDWDIARLVELSREAVTFAVENGLEVSMVTEDTTRANPEHLKAIYGAAIQAGATRVTLCDTCGHATPSGVRALMRFVKTEIIAKENPDVRIDWHGHRDRGLGLINTITAMDEGAQRLHATALGLGERAGNTEMDLLLINLKLAGLIDNDLTSLSKYCQLAHEACGVPFPENYPVFGKDAFETGTGVHAAAVIKAFKKDDTWLANRVYSGVPADLVGLCQSIKVGPMSGRSNVCWVLERHNVEATDERVARVLERAKVSPRLMSDDEVVEAAGA</sequence>
<dbReference type="InterPro" id="IPR013785">
    <property type="entry name" value="Aldolase_TIM"/>
</dbReference>
<evidence type="ECO:0000313" key="5">
    <source>
        <dbReference type="Proteomes" id="UP000319342"/>
    </source>
</evidence>
<dbReference type="Gene3D" id="3.20.20.70">
    <property type="entry name" value="Aldolase class I"/>
    <property type="match status" value="1"/>
</dbReference>
<evidence type="ECO:0000256" key="1">
    <source>
        <dbReference type="ARBA" id="ARBA00023211"/>
    </source>
</evidence>